<proteinExistence type="predicted"/>
<dbReference type="NCBIfam" id="TIGR01683">
    <property type="entry name" value="thiS"/>
    <property type="match status" value="1"/>
</dbReference>
<dbReference type="InterPro" id="IPR016155">
    <property type="entry name" value="Mopterin_synth/thiamin_S_b"/>
</dbReference>
<dbReference type="InterPro" id="IPR012675">
    <property type="entry name" value="Beta-grasp_dom_sf"/>
</dbReference>
<dbReference type="Gene3D" id="3.10.20.30">
    <property type="match status" value="1"/>
</dbReference>
<accession>A0A222W1A4</accession>
<reference evidence="1 2" key="1">
    <citation type="submission" date="2016-10" db="EMBL/GenBank/DDBJ databases">
        <authorList>
            <person name="de Groot N.N."/>
        </authorList>
    </citation>
    <scope>NUCLEOTIDE SEQUENCE [LARGE SCALE GENOMIC DNA]</scope>
    <source>
        <strain evidence="1 2">CGMCC 4.5506</strain>
    </source>
</reference>
<dbReference type="InterPro" id="IPR010035">
    <property type="entry name" value="Thi_S"/>
</dbReference>
<dbReference type="PANTHER" id="PTHR34472:SF1">
    <property type="entry name" value="SULFUR CARRIER PROTEIN THIS"/>
    <property type="match status" value="1"/>
</dbReference>
<dbReference type="Proteomes" id="UP000199494">
    <property type="component" value="Unassembled WGS sequence"/>
</dbReference>
<dbReference type="AlphaFoldDB" id="A0A222W1A4"/>
<dbReference type="Pfam" id="PF02597">
    <property type="entry name" value="ThiS"/>
    <property type="match status" value="1"/>
</dbReference>
<evidence type="ECO:0000313" key="2">
    <source>
        <dbReference type="Proteomes" id="UP000199494"/>
    </source>
</evidence>
<dbReference type="SUPFAM" id="SSF54285">
    <property type="entry name" value="MoaD/ThiS"/>
    <property type="match status" value="1"/>
</dbReference>
<sequence>MRVHVNGDLREFRDGSTVAELLTELGTTRQGVAVALEGEVVQRGRWTEIVVADGARLEILTAVQGG</sequence>
<name>A0A222W1A4_9PSEU</name>
<dbReference type="KEGG" id="pmad:BAY61_28285"/>
<dbReference type="PANTHER" id="PTHR34472">
    <property type="entry name" value="SULFUR CARRIER PROTEIN THIS"/>
    <property type="match status" value="1"/>
</dbReference>
<dbReference type="CDD" id="cd00565">
    <property type="entry name" value="Ubl_ThiS"/>
    <property type="match status" value="1"/>
</dbReference>
<dbReference type="InterPro" id="IPR003749">
    <property type="entry name" value="ThiS/MoaD-like"/>
</dbReference>
<dbReference type="OrthoDB" id="163636at2"/>
<evidence type="ECO:0000313" key="1">
    <source>
        <dbReference type="EMBL" id="SDC88391.1"/>
    </source>
</evidence>
<dbReference type="EMBL" id="FMZE01000004">
    <property type="protein sequence ID" value="SDC88391.1"/>
    <property type="molecule type" value="Genomic_DNA"/>
</dbReference>
<dbReference type="STRING" id="530584.SAMN05421630_104279"/>
<protein>
    <submittedName>
        <fullName evidence="1">Sulfur carrier protein</fullName>
    </submittedName>
</protein>
<organism evidence="1 2">
    <name type="scientific">Prauserella marina</name>
    <dbReference type="NCBI Taxonomy" id="530584"/>
    <lineage>
        <taxon>Bacteria</taxon>
        <taxon>Bacillati</taxon>
        <taxon>Actinomycetota</taxon>
        <taxon>Actinomycetes</taxon>
        <taxon>Pseudonocardiales</taxon>
        <taxon>Pseudonocardiaceae</taxon>
        <taxon>Prauserella</taxon>
    </lineage>
</organism>
<gene>
    <name evidence="1" type="ORF">SAMN05421630_104279</name>
</gene>
<dbReference type="RefSeq" id="WP_091803248.1">
    <property type="nucleotide sequence ID" value="NZ_CP016353.1"/>
</dbReference>
<keyword evidence="2" id="KW-1185">Reference proteome</keyword>